<proteinExistence type="predicted"/>
<dbReference type="RefSeq" id="XP_001328565.1">
    <property type="nucleotide sequence ID" value="XM_001328530.1"/>
</dbReference>
<organism evidence="2 3">
    <name type="scientific">Trichomonas vaginalis (strain ATCC PRA-98 / G3)</name>
    <dbReference type="NCBI Taxonomy" id="412133"/>
    <lineage>
        <taxon>Eukaryota</taxon>
        <taxon>Metamonada</taxon>
        <taxon>Parabasalia</taxon>
        <taxon>Trichomonadida</taxon>
        <taxon>Trichomonadidae</taxon>
        <taxon>Trichomonas</taxon>
    </lineage>
</organism>
<dbReference type="GO" id="GO:0005829">
    <property type="term" value="C:cytosol"/>
    <property type="evidence" value="ECO:0000318"/>
    <property type="project" value="GO_Central"/>
</dbReference>
<dbReference type="OrthoDB" id="416752at2759"/>
<dbReference type="SUPFAM" id="SSF53167">
    <property type="entry name" value="Purine and uridine phosphorylases"/>
    <property type="match status" value="1"/>
</dbReference>
<dbReference type="SMR" id="A2DT70"/>
<dbReference type="PANTHER" id="PTHR43691">
    <property type="entry name" value="URIDINE PHOSPHORYLASE"/>
    <property type="match status" value="1"/>
</dbReference>
<dbReference type="VEuPathDB" id="TrichDB:TVAGG3_0968690"/>
<dbReference type="InterPro" id="IPR035994">
    <property type="entry name" value="Nucleoside_phosphorylase_sf"/>
</dbReference>
<dbReference type="AlphaFoldDB" id="A2DT70"/>
<name>A2DT70_TRIV3</name>
<reference evidence="2" key="2">
    <citation type="journal article" date="2007" name="Science">
        <title>Draft genome sequence of the sexually transmitted pathogen Trichomonas vaginalis.</title>
        <authorList>
            <person name="Carlton J.M."/>
            <person name="Hirt R.P."/>
            <person name="Silva J.C."/>
            <person name="Delcher A.L."/>
            <person name="Schatz M."/>
            <person name="Zhao Q."/>
            <person name="Wortman J.R."/>
            <person name="Bidwell S.L."/>
            <person name="Alsmark U.C.M."/>
            <person name="Besteiro S."/>
            <person name="Sicheritz-Ponten T."/>
            <person name="Noel C.J."/>
            <person name="Dacks J.B."/>
            <person name="Foster P.G."/>
            <person name="Simillion C."/>
            <person name="Van de Peer Y."/>
            <person name="Miranda-Saavedra D."/>
            <person name="Barton G.J."/>
            <person name="Westrop G.D."/>
            <person name="Mueller S."/>
            <person name="Dessi D."/>
            <person name="Fiori P.L."/>
            <person name="Ren Q."/>
            <person name="Paulsen I."/>
            <person name="Zhang H."/>
            <person name="Bastida-Corcuera F.D."/>
            <person name="Simoes-Barbosa A."/>
            <person name="Brown M.T."/>
            <person name="Hayes R.D."/>
            <person name="Mukherjee M."/>
            <person name="Okumura C.Y."/>
            <person name="Schneider R."/>
            <person name="Smith A.J."/>
            <person name="Vanacova S."/>
            <person name="Villalvazo M."/>
            <person name="Haas B.J."/>
            <person name="Pertea M."/>
            <person name="Feldblyum T.V."/>
            <person name="Utterback T.R."/>
            <person name="Shu C.L."/>
            <person name="Osoegawa K."/>
            <person name="de Jong P.J."/>
            <person name="Hrdy I."/>
            <person name="Horvathova L."/>
            <person name="Zubacova Z."/>
            <person name="Dolezal P."/>
            <person name="Malik S.B."/>
            <person name="Logsdon J.M. Jr."/>
            <person name="Henze K."/>
            <person name="Gupta A."/>
            <person name="Wang C.C."/>
            <person name="Dunne R.L."/>
            <person name="Upcroft J.A."/>
            <person name="Upcroft P."/>
            <person name="White O."/>
            <person name="Salzberg S.L."/>
            <person name="Tang P."/>
            <person name="Chiu C.-H."/>
            <person name="Lee Y.-S."/>
            <person name="Embley T.M."/>
            <person name="Coombs G.H."/>
            <person name="Mottram J.C."/>
            <person name="Tachezy J."/>
            <person name="Fraser-Liggett C.M."/>
            <person name="Johnson P.J."/>
        </authorList>
    </citation>
    <scope>NUCLEOTIDE SEQUENCE [LARGE SCALE GENOMIC DNA]</scope>
    <source>
        <strain evidence="2">G3</strain>
    </source>
</reference>
<dbReference type="Pfam" id="PF01048">
    <property type="entry name" value="PNP_UDP_1"/>
    <property type="match status" value="1"/>
</dbReference>
<dbReference type="GO" id="GO:0004850">
    <property type="term" value="F:uridine phosphorylase activity"/>
    <property type="evidence" value="ECO:0000318"/>
    <property type="project" value="GO_Central"/>
</dbReference>
<dbReference type="VEuPathDB" id="TrichDB:TVAG_359510"/>
<evidence type="ECO:0000259" key="1">
    <source>
        <dbReference type="Pfam" id="PF01048"/>
    </source>
</evidence>
<dbReference type="EMBL" id="DS113243">
    <property type="protein sequence ID" value="EAY16342.1"/>
    <property type="molecule type" value="Genomic_DNA"/>
</dbReference>
<dbReference type="Proteomes" id="UP000001542">
    <property type="component" value="Unassembled WGS sequence"/>
</dbReference>
<protein>
    <recommendedName>
        <fullName evidence="1">Nucleoside phosphorylase domain-containing protein</fullName>
    </recommendedName>
</protein>
<evidence type="ECO:0000313" key="2">
    <source>
        <dbReference type="EMBL" id="EAY16342.1"/>
    </source>
</evidence>
<reference evidence="2" key="1">
    <citation type="submission" date="2006-10" db="EMBL/GenBank/DDBJ databases">
        <authorList>
            <person name="Amadeo P."/>
            <person name="Zhao Q."/>
            <person name="Wortman J."/>
            <person name="Fraser-Liggett C."/>
            <person name="Carlton J."/>
        </authorList>
    </citation>
    <scope>NUCLEOTIDE SEQUENCE</scope>
    <source>
        <strain evidence="2">G3</strain>
    </source>
</reference>
<feature type="domain" description="Nucleoside phosphorylase" evidence="1">
    <location>
        <begin position="54"/>
        <end position="272"/>
    </location>
</feature>
<dbReference type="InParanoid" id="A2DT70"/>
<evidence type="ECO:0000313" key="3">
    <source>
        <dbReference type="Proteomes" id="UP000001542"/>
    </source>
</evidence>
<dbReference type="Gene3D" id="3.40.50.1580">
    <property type="entry name" value="Nucleoside phosphorylase domain"/>
    <property type="match status" value="1"/>
</dbReference>
<gene>
    <name evidence="2" type="ORF">TVAG_359510</name>
</gene>
<dbReference type="GO" id="GO:0006218">
    <property type="term" value="P:uridine catabolic process"/>
    <property type="evidence" value="ECO:0000318"/>
    <property type="project" value="GO_Central"/>
</dbReference>
<accession>A2DT70</accession>
<dbReference type="PANTHER" id="PTHR43691:SF14">
    <property type="entry name" value="URIDINE PHOSPHORYLASE"/>
    <property type="match status" value="1"/>
</dbReference>
<keyword evidence="3" id="KW-1185">Reference proteome</keyword>
<dbReference type="InterPro" id="IPR000845">
    <property type="entry name" value="Nucleoside_phosphorylase_d"/>
</dbReference>
<sequence>MTSDITHVGSCSGGNSVPMDAEGRPYHYGCKGSEIVNEFLLCSCYNLAKEISKLLEGEVFFRASNRGYHTYTGMYKGKRVSIVAFGIGFAMLDFLLREIRAITTGKLTFIQIGEAPSPSGLPLGTCINVKDAVAFEIDYGNFTPENDCPYTIYAKPVKADETVFNLLAEGLKKANLPAQEGRVASNPSFVSGINAPSVQSGGLGSFDFKTEKLMKKLNEKCGTISTFEMDTYMLYWTALREFQKNIKTGAISVVSADMDGHILPTEELIKRQVEAAKVILEKLGELQ</sequence>
<dbReference type="KEGG" id="tva:4774352"/>